<dbReference type="RefSeq" id="XP_024350160.1">
    <property type="nucleotide sequence ID" value="XM_024495432.1"/>
</dbReference>
<dbReference type="GO" id="GO:0007165">
    <property type="term" value="P:signal transduction"/>
    <property type="evidence" value="ECO:0007669"/>
    <property type="project" value="InterPro"/>
</dbReference>
<evidence type="ECO:0000256" key="1">
    <source>
        <dbReference type="SAM" id="MobiDB-lite"/>
    </source>
</evidence>
<sequence length="603" mass="68558">MTSRGICFGSERPFRDTSPPDEELQHQRPPRKRRASPIPWPWRRKSPEAKIKLSSNLRYQSRSLSDILGQISEIEAQRIKNSVVSSTTNLPSSPPLFESLTMPIIKKPLKPPMPQNHIHNLDEELVEPDHALRDLRLRYPRTFTNLIASYLTFIEFHSDDLFRIAEEVGKQEAQMMGRRKGGTFTASPRCSPGSPISRSVFTPVKMNSFLATWSASKVSREEMTHWYKVVNVMINHLLEGKKYCCNFIFRRPGVQRQVNNLEKQLFCQKLFRSCEDDPPLTGSVPPSIVLIENWRISRLLASYNSITVASTLCRILRRHGPLIPSRLHYLFSQLSSPQDCEFDIGLPARQFETGSPGYINRCRALRLLLQLTPSRHLSLIYRPLSHLLALITMEPICEVNEDSICVLFAPIFLMDREASNPAELANPQLQQVVRLLLEIAKSEMPFVGQTQTSCFRVPRLFLNDCRSNLMAHKRDDDPPLQCSLRYCTRRLPRVPSVTSLQKPLMGTLPISGTTTPVQQTRRGYQRKLFASAKNTPSSAPLSSAPLTDATNIAGTQTTPVVLKPLHSMSFKFRVRRMSLERGPLKAVQPRILTPVNHSKDLKP</sequence>
<dbReference type="CTD" id="36341898"/>
<feature type="region of interest" description="Disordered" evidence="1">
    <location>
        <begin position="1"/>
        <end position="42"/>
    </location>
</feature>
<dbReference type="InterPro" id="IPR000198">
    <property type="entry name" value="RhoGAP_dom"/>
</dbReference>
<dbReference type="AlphaFoldDB" id="W6UZC3"/>
<dbReference type="Proteomes" id="UP000019149">
    <property type="component" value="Unassembled WGS sequence"/>
</dbReference>
<dbReference type="Gene3D" id="1.10.555.10">
    <property type="entry name" value="Rho GTPase activation protein"/>
    <property type="match status" value="1"/>
</dbReference>
<dbReference type="OMA" id="MEPICEV"/>
<evidence type="ECO:0000313" key="3">
    <source>
        <dbReference type="EMBL" id="EUB58964.1"/>
    </source>
</evidence>
<protein>
    <recommendedName>
        <fullName evidence="2">Rho-GAP domain-containing protein</fullName>
    </recommendedName>
</protein>
<proteinExistence type="predicted"/>
<evidence type="ECO:0000313" key="4">
    <source>
        <dbReference type="Proteomes" id="UP000019149"/>
    </source>
</evidence>
<dbReference type="InterPro" id="IPR008936">
    <property type="entry name" value="Rho_GTPase_activation_prot"/>
</dbReference>
<dbReference type="SMART" id="SM00324">
    <property type="entry name" value="RhoGAP"/>
    <property type="match status" value="1"/>
</dbReference>
<dbReference type="EMBL" id="APAU02000052">
    <property type="protein sequence ID" value="EUB58964.1"/>
    <property type="molecule type" value="Genomic_DNA"/>
</dbReference>
<evidence type="ECO:0000259" key="2">
    <source>
        <dbReference type="SMART" id="SM00324"/>
    </source>
</evidence>
<name>W6UZC3_ECHGR</name>
<organism evidence="3 4">
    <name type="scientific">Echinococcus granulosus</name>
    <name type="common">Hydatid tapeworm</name>
    <dbReference type="NCBI Taxonomy" id="6210"/>
    <lineage>
        <taxon>Eukaryota</taxon>
        <taxon>Metazoa</taxon>
        <taxon>Spiralia</taxon>
        <taxon>Lophotrochozoa</taxon>
        <taxon>Platyhelminthes</taxon>
        <taxon>Cestoda</taxon>
        <taxon>Eucestoda</taxon>
        <taxon>Cyclophyllidea</taxon>
        <taxon>Taeniidae</taxon>
        <taxon>Echinococcus</taxon>
        <taxon>Echinococcus granulosus group</taxon>
    </lineage>
</organism>
<accession>W6UZC3</accession>
<comment type="caution">
    <text evidence="3">The sequence shown here is derived from an EMBL/GenBank/DDBJ whole genome shotgun (WGS) entry which is preliminary data.</text>
</comment>
<gene>
    <name evidence="3" type="ORF">EGR_06183</name>
</gene>
<reference evidence="3 4" key="1">
    <citation type="journal article" date="2013" name="Nat. Genet.">
        <title>The genome of the hydatid tapeworm Echinococcus granulosus.</title>
        <authorList>
            <person name="Zheng H."/>
            <person name="Zhang W."/>
            <person name="Zhang L."/>
            <person name="Zhang Z."/>
            <person name="Li J."/>
            <person name="Lu G."/>
            <person name="Zhu Y."/>
            <person name="Wang Y."/>
            <person name="Huang Y."/>
            <person name="Liu J."/>
            <person name="Kang H."/>
            <person name="Chen J."/>
            <person name="Wang L."/>
            <person name="Chen A."/>
            <person name="Yu S."/>
            <person name="Gao Z."/>
            <person name="Jin L."/>
            <person name="Gu W."/>
            <person name="Wang Z."/>
            <person name="Zhao L."/>
            <person name="Shi B."/>
            <person name="Wen H."/>
            <person name="Lin R."/>
            <person name="Jones M.K."/>
            <person name="Brejova B."/>
            <person name="Vinar T."/>
            <person name="Zhao G."/>
            <person name="McManus D.P."/>
            <person name="Chen Z."/>
            <person name="Zhou Y."/>
            <person name="Wang S."/>
        </authorList>
    </citation>
    <scope>NUCLEOTIDE SEQUENCE [LARGE SCALE GENOMIC DNA]</scope>
</reference>
<dbReference type="KEGG" id="egl:EGR_06183"/>
<dbReference type="GeneID" id="36341898"/>
<dbReference type="OrthoDB" id="6237019at2759"/>
<feature type="domain" description="Rho-GAP" evidence="2">
    <location>
        <begin position="224"/>
        <end position="441"/>
    </location>
</feature>
<keyword evidence="4" id="KW-1185">Reference proteome</keyword>
<dbReference type="SUPFAM" id="SSF48350">
    <property type="entry name" value="GTPase activation domain, GAP"/>
    <property type="match status" value="1"/>
</dbReference>